<dbReference type="PRINTS" id="PR00413">
    <property type="entry name" value="HADHALOGNASE"/>
</dbReference>
<protein>
    <submittedName>
        <fullName evidence="2">2-haloalkanoic acid dehalogenase</fullName>
    </submittedName>
</protein>
<proteinExistence type="predicted"/>
<dbReference type="PANTHER" id="PTHR43316">
    <property type="entry name" value="HYDROLASE, HALOACID DELAHOGENASE-RELATED"/>
    <property type="match status" value="1"/>
</dbReference>
<dbReference type="InterPro" id="IPR023214">
    <property type="entry name" value="HAD_sf"/>
</dbReference>
<reference evidence="2 3" key="1">
    <citation type="submission" date="2016-04" db="EMBL/GenBank/DDBJ databases">
        <title>Complete Genome Sequence of Halotalea alkalilenta IHB B 13600.</title>
        <authorList>
            <person name="Swarnkar M.K."/>
            <person name="Sharma A."/>
            <person name="Kaushal K."/>
            <person name="Soni R."/>
            <person name="Rana S."/>
            <person name="Singh A.K."/>
            <person name="Gulati A."/>
        </authorList>
    </citation>
    <scope>NUCLEOTIDE SEQUENCE [LARGE SCALE GENOMIC DNA]</scope>
    <source>
        <strain evidence="2 3">IHB B 13600</strain>
    </source>
</reference>
<keyword evidence="3" id="KW-1185">Reference proteome</keyword>
<dbReference type="InterPro" id="IPR051540">
    <property type="entry name" value="S-2-haloacid_dehalogenase"/>
</dbReference>
<evidence type="ECO:0000313" key="2">
    <source>
        <dbReference type="EMBL" id="ANF56884.1"/>
    </source>
</evidence>
<dbReference type="Proteomes" id="UP000077875">
    <property type="component" value="Chromosome"/>
</dbReference>
<keyword evidence="1" id="KW-0378">Hydrolase</keyword>
<dbReference type="STRING" id="376489.A5892_04875"/>
<dbReference type="InterPro" id="IPR036412">
    <property type="entry name" value="HAD-like_sf"/>
</dbReference>
<dbReference type="NCBIfam" id="TIGR01549">
    <property type="entry name" value="HAD-SF-IA-v1"/>
    <property type="match status" value="1"/>
</dbReference>
<dbReference type="GO" id="GO:0016787">
    <property type="term" value="F:hydrolase activity"/>
    <property type="evidence" value="ECO:0007669"/>
    <property type="project" value="UniProtKB-KW"/>
</dbReference>
<dbReference type="Pfam" id="PF00702">
    <property type="entry name" value="Hydrolase"/>
    <property type="match status" value="1"/>
</dbReference>
<sequence length="234" mass="26614">MSFEQFKALTFDVVGTLIDFERGILEHLRKSVGDAAESVSDEDILAVYRASRERHKCARYPDDLERTYYDIISAFGWPEAPGGARGLIESVKDWPAFPDSVDALKRLRRHFKLVAMTNARHWALDHMARTLEQPFDDKISVDDVRFEKPDPQFFAYARGRLSTQGIVFEEILHVAQSQYHDIGVAKRLGYQVCWIERRHGLPGPGGTQASEYTEPHHHFTTLAQLADAVEAELG</sequence>
<dbReference type="KEGG" id="haa:A5892_04875"/>
<dbReference type="PANTHER" id="PTHR43316:SF3">
    <property type="entry name" value="HALOACID DEHALOGENASE, TYPE II (AFU_ORTHOLOGUE AFUA_2G07750)-RELATED"/>
    <property type="match status" value="1"/>
</dbReference>
<dbReference type="Gene3D" id="1.10.150.750">
    <property type="match status" value="1"/>
</dbReference>
<accession>A0A172YCD8</accession>
<dbReference type="RefSeq" id="WP_064121848.1">
    <property type="nucleotide sequence ID" value="NZ_CP015243.1"/>
</dbReference>
<dbReference type="AlphaFoldDB" id="A0A172YCD8"/>
<dbReference type="InterPro" id="IPR006439">
    <property type="entry name" value="HAD-SF_hydro_IA"/>
</dbReference>
<dbReference type="NCBIfam" id="TIGR01493">
    <property type="entry name" value="HAD-SF-IA-v2"/>
    <property type="match status" value="1"/>
</dbReference>
<dbReference type="SFLD" id="SFLDG01129">
    <property type="entry name" value="C1.5:_HAD__Beta-PGM__Phosphata"/>
    <property type="match status" value="1"/>
</dbReference>
<name>A0A172YCD8_9GAMM</name>
<evidence type="ECO:0000256" key="1">
    <source>
        <dbReference type="ARBA" id="ARBA00022801"/>
    </source>
</evidence>
<dbReference type="EMBL" id="CP015243">
    <property type="protein sequence ID" value="ANF56884.1"/>
    <property type="molecule type" value="Genomic_DNA"/>
</dbReference>
<dbReference type="SFLD" id="SFLDS00003">
    <property type="entry name" value="Haloacid_Dehalogenase"/>
    <property type="match status" value="1"/>
</dbReference>
<dbReference type="SUPFAM" id="SSF56784">
    <property type="entry name" value="HAD-like"/>
    <property type="match status" value="1"/>
</dbReference>
<evidence type="ECO:0000313" key="3">
    <source>
        <dbReference type="Proteomes" id="UP000077875"/>
    </source>
</evidence>
<gene>
    <name evidence="2" type="ORF">A5892_04875</name>
</gene>
<dbReference type="Gene3D" id="3.40.50.1000">
    <property type="entry name" value="HAD superfamily/HAD-like"/>
    <property type="match status" value="1"/>
</dbReference>
<organism evidence="2 3">
    <name type="scientific">Halotalea alkalilenta</name>
    <dbReference type="NCBI Taxonomy" id="376489"/>
    <lineage>
        <taxon>Bacteria</taxon>
        <taxon>Pseudomonadati</taxon>
        <taxon>Pseudomonadota</taxon>
        <taxon>Gammaproteobacteria</taxon>
        <taxon>Oceanospirillales</taxon>
        <taxon>Halomonadaceae</taxon>
        <taxon>Halotalea</taxon>
    </lineage>
</organism>